<dbReference type="EMBL" id="MW423737">
    <property type="protein sequence ID" value="QQK88541.1"/>
    <property type="molecule type" value="Genomic_DNA"/>
</dbReference>
<proteinExistence type="predicted"/>
<evidence type="ECO:0000313" key="1">
    <source>
        <dbReference type="EMBL" id="QQK88541.1"/>
    </source>
</evidence>
<organism evidence="1">
    <name type="scientific">Vibrio phage PH669</name>
    <dbReference type="NCBI Taxonomy" id="2800823"/>
    <lineage>
        <taxon>Viruses</taxon>
        <taxon>Duplodnaviria</taxon>
        <taxon>Heunggongvirae</taxon>
        <taxon>Uroviricota</taxon>
        <taxon>Caudoviricetes</taxon>
        <taxon>Queuovirinae</taxon>
    </lineage>
</organism>
<protein>
    <submittedName>
        <fullName evidence="1">Uncharacterized protein</fullName>
    </submittedName>
</protein>
<sequence>MMEIVNQEVLQYIEWYEATYPEYDQWTCTAIKTWILNVHNITQENLSVHAEQFNRVRTLWSQKLNEHRLNKGFPEYYGIHPFLDMSKKYFGIELLTEPGDEDKVYARINLERKEFIDWVKKELTTCLS</sequence>
<accession>A0A7T6ZMM1</accession>
<reference evidence="1" key="1">
    <citation type="submission" date="2020-12" db="EMBL/GenBank/DDBJ databases">
        <authorList>
            <person name="Hu Z."/>
        </authorList>
    </citation>
    <scope>NUCLEOTIDE SEQUENCE</scope>
</reference>
<name>A0A7T6ZMM1_9CAUD</name>